<name>A0A061QWD1_9CHLO</name>
<evidence type="ECO:0000313" key="5">
    <source>
        <dbReference type="EMBL" id="JAC62755.1"/>
    </source>
</evidence>
<proteinExistence type="inferred from homology"/>
<feature type="chain" id="PRO_5001605466" description="Succinate dehydrogenase assembly factor 4, mitochondrial" evidence="4">
    <location>
        <begin position="21"/>
        <end position="123"/>
    </location>
</feature>
<keyword evidence="4" id="KW-0732">Signal</keyword>
<evidence type="ECO:0000256" key="1">
    <source>
        <dbReference type="ARBA" id="ARBA00005701"/>
    </source>
</evidence>
<accession>A0A061QWD1</accession>
<feature type="compositionally biased region" description="Basic and acidic residues" evidence="3">
    <location>
        <begin position="107"/>
        <end position="123"/>
    </location>
</feature>
<dbReference type="InterPro" id="IPR012875">
    <property type="entry name" value="SDHF4"/>
</dbReference>
<reference evidence="5" key="1">
    <citation type="submission" date="2014-05" db="EMBL/GenBank/DDBJ databases">
        <title>The transcriptome of the halophilic microalga Tetraselmis sp. GSL018 isolated from the Great Salt Lake, Utah.</title>
        <authorList>
            <person name="Jinkerson R.E."/>
            <person name="D'Adamo S."/>
            <person name="Posewitz M.C."/>
        </authorList>
    </citation>
    <scope>NUCLEOTIDE SEQUENCE</scope>
    <source>
        <strain evidence="5">GSL018</strain>
    </source>
</reference>
<dbReference type="PANTHER" id="PTHR28524:SF3">
    <property type="entry name" value="SUCCINATE DEHYDROGENASE ASSEMBLY FACTOR 4, MITOCHONDRIAL"/>
    <property type="match status" value="1"/>
</dbReference>
<dbReference type="EMBL" id="GBEZ01024210">
    <property type="protein sequence ID" value="JAC62755.1"/>
    <property type="molecule type" value="Transcribed_RNA"/>
</dbReference>
<evidence type="ECO:0000256" key="3">
    <source>
        <dbReference type="SAM" id="MobiDB-lite"/>
    </source>
</evidence>
<dbReference type="Pfam" id="PF07896">
    <property type="entry name" value="DUF1674"/>
    <property type="match status" value="1"/>
</dbReference>
<evidence type="ECO:0000256" key="2">
    <source>
        <dbReference type="ARBA" id="ARBA00022170"/>
    </source>
</evidence>
<dbReference type="AlphaFoldDB" id="A0A061QWD1"/>
<gene>
    <name evidence="5" type="ORF">TSPGSL018_22405</name>
</gene>
<comment type="similarity">
    <text evidence="1">Belongs to the SDHAF4 family.</text>
</comment>
<feature type="signal peptide" evidence="4">
    <location>
        <begin position="1"/>
        <end position="20"/>
    </location>
</feature>
<evidence type="ECO:0000256" key="4">
    <source>
        <dbReference type="SAM" id="SignalP"/>
    </source>
</evidence>
<organism evidence="5">
    <name type="scientific">Tetraselmis sp. GSL018</name>
    <dbReference type="NCBI Taxonomy" id="582737"/>
    <lineage>
        <taxon>Eukaryota</taxon>
        <taxon>Viridiplantae</taxon>
        <taxon>Chlorophyta</taxon>
        <taxon>core chlorophytes</taxon>
        <taxon>Chlorodendrophyceae</taxon>
        <taxon>Chlorodendrales</taxon>
        <taxon>Chlorodendraceae</taxon>
        <taxon>Tetraselmis</taxon>
    </lineage>
</organism>
<sequence>RTAQGTSLLFALKLTDLVLQMIIGSRNCGRLLRSCYSSRAYAQTTETGTPELLSKLERKAVQELKHLVDKRLPPEQTDAEFGASVTEKVSDDARERTREIGGPTGKEPTRFGDWEKNGRCSDF</sequence>
<dbReference type="PANTHER" id="PTHR28524">
    <property type="entry name" value="SUCCINATE DEHYDROGENASE ASSEMBLY FACTOR 4, MITOCHONDRIAL"/>
    <property type="match status" value="1"/>
</dbReference>
<feature type="compositionally biased region" description="Basic and acidic residues" evidence="3">
    <location>
        <begin position="88"/>
        <end position="99"/>
    </location>
</feature>
<feature type="region of interest" description="Disordered" evidence="3">
    <location>
        <begin position="72"/>
        <end position="123"/>
    </location>
</feature>
<protein>
    <recommendedName>
        <fullName evidence="2">Succinate dehydrogenase assembly factor 4, mitochondrial</fullName>
    </recommendedName>
</protein>
<feature type="non-terminal residue" evidence="5">
    <location>
        <position position="1"/>
    </location>
</feature>